<dbReference type="Proteomes" id="UP000003875">
    <property type="component" value="Unassembled WGS sequence"/>
</dbReference>
<dbReference type="GeneID" id="45599911"/>
<comment type="caution">
    <text evidence="3">The sequence shown here is derived from an EMBL/GenBank/DDBJ whole genome shotgun (WGS) entry which is preliminary data.</text>
</comment>
<dbReference type="EMBL" id="ABXX02000002">
    <property type="protein sequence ID" value="EEG71409.1"/>
    <property type="molecule type" value="Genomic_DNA"/>
</dbReference>
<keyword evidence="1" id="KW-0472">Membrane</keyword>
<feature type="transmembrane region" description="Helical" evidence="1">
    <location>
        <begin position="96"/>
        <end position="114"/>
    </location>
</feature>
<dbReference type="RefSeq" id="WP_004221380.1">
    <property type="nucleotide sequence ID" value="NZ_AP012330.1"/>
</dbReference>
<evidence type="ECO:0000313" key="4">
    <source>
        <dbReference type="Proteomes" id="UP000003875"/>
    </source>
</evidence>
<gene>
    <name evidence="3" type="ORF">BIFPSEUDO_03379</name>
</gene>
<feature type="transmembrane region" description="Helical" evidence="1">
    <location>
        <begin position="152"/>
        <end position="172"/>
    </location>
</feature>
<feature type="transmembrane region" description="Helical" evidence="1">
    <location>
        <begin position="368"/>
        <end position="390"/>
    </location>
</feature>
<accession>C0BRW5</accession>
<feature type="transmembrane region" description="Helical" evidence="1">
    <location>
        <begin position="206"/>
        <end position="227"/>
    </location>
</feature>
<reference evidence="3 4" key="1">
    <citation type="submission" date="2009-02" db="EMBL/GenBank/DDBJ databases">
        <title>Draft genome sequence of Bifidobacterium pseudocatenulatum (DSM 20438).</title>
        <authorList>
            <person name="Sudarsanam P."/>
            <person name="Ley R."/>
            <person name="Guruge J."/>
            <person name="Turnbaugh P.J."/>
            <person name="Mahowald M."/>
            <person name="Liep D."/>
            <person name="Gordon J."/>
        </authorList>
    </citation>
    <scope>NUCLEOTIDE SEQUENCE [LARGE SCALE GENOMIC DNA]</scope>
    <source>
        <strain evidence="3 4">DSM 20438</strain>
    </source>
</reference>
<feature type="domain" description="EccD-like transmembrane" evidence="2">
    <location>
        <begin position="100"/>
        <end position="418"/>
    </location>
</feature>
<feature type="transmembrane region" description="Helical" evidence="1">
    <location>
        <begin position="120"/>
        <end position="140"/>
    </location>
</feature>
<evidence type="ECO:0000256" key="1">
    <source>
        <dbReference type="SAM" id="Phobius"/>
    </source>
</evidence>
<keyword evidence="1" id="KW-0812">Transmembrane</keyword>
<dbReference type="AlphaFoldDB" id="C0BRW5"/>
<evidence type="ECO:0000313" key="3">
    <source>
        <dbReference type="EMBL" id="EEG71409.1"/>
    </source>
</evidence>
<feature type="transmembrane region" description="Helical" evidence="1">
    <location>
        <begin position="178"/>
        <end position="199"/>
    </location>
</feature>
<organism evidence="3 4">
    <name type="scientific">Bifidobacterium pseudocatenulatum DSM 20438 = JCM 1200 = LMG 10505</name>
    <dbReference type="NCBI Taxonomy" id="547043"/>
    <lineage>
        <taxon>Bacteria</taxon>
        <taxon>Bacillati</taxon>
        <taxon>Actinomycetota</taxon>
        <taxon>Actinomycetes</taxon>
        <taxon>Bifidobacteriales</taxon>
        <taxon>Bifidobacteriaceae</taxon>
        <taxon>Bifidobacterium</taxon>
    </lineage>
</organism>
<protein>
    <submittedName>
        <fullName evidence="3">Putative type VII secretion integral membrane protein EccD</fullName>
    </submittedName>
</protein>
<keyword evidence="1" id="KW-1133">Transmembrane helix</keyword>
<reference evidence="3 4" key="2">
    <citation type="submission" date="2009-02" db="EMBL/GenBank/DDBJ databases">
        <authorList>
            <person name="Fulton L."/>
            <person name="Clifton S."/>
            <person name="Fulton B."/>
            <person name="Xu J."/>
            <person name="Minx P."/>
            <person name="Pepin K.H."/>
            <person name="Johnson M."/>
            <person name="Bhonagiri V."/>
            <person name="Nash W.E."/>
            <person name="Mardis E.R."/>
            <person name="Wilson R.K."/>
        </authorList>
    </citation>
    <scope>NUCLEOTIDE SEQUENCE [LARGE SCALE GENOMIC DNA]</scope>
    <source>
        <strain evidence="3 4">DSM 20438</strain>
    </source>
</reference>
<dbReference type="InterPro" id="IPR044049">
    <property type="entry name" value="EccD_transm"/>
</dbReference>
<feature type="transmembrane region" description="Helical" evidence="1">
    <location>
        <begin position="402"/>
        <end position="420"/>
    </location>
</feature>
<feature type="transmembrane region" description="Helical" evidence="1">
    <location>
        <begin position="344"/>
        <end position="362"/>
    </location>
</feature>
<sequence length="422" mass="44745">MNDGPIIADLLPDIARRLGILDPSIVYGGYRLLTSDGDPLSPAKTLREQHVPNHSTLTLEPGASSDTDIIYDDVVEAVGASVQHVYRPWTSDHTTFTSLVIGLGMLVISAGWIALSPASIWASVLAFGFSAILLALTAALCGKNLLVQSTAIGLIASIFTAIGGYQLVNLLAGKQPLHALPLLGASLGLAAAGILMSLAASKTRPYSYIPILIGAICAIPSVLSTLMPQQMGHIWILTSAVTALTASALPWMCLSFARISVDSPHSESEIFALPNDIDYQDIKRRYIAGSTMLFIGRICVAALLLIAAPLLNTLDTPLGSALCLAAFLGMLLDSRQIYTFREMCVTVGAAGIGIIVTGSLSVQTHQEFSIPLILLMLACAFATILFTYVLRKHTLFATRVADAAETICIMLILPLAYLAITL</sequence>
<dbReference type="Pfam" id="PF19053">
    <property type="entry name" value="EccD"/>
    <property type="match status" value="1"/>
</dbReference>
<feature type="transmembrane region" description="Helical" evidence="1">
    <location>
        <begin position="314"/>
        <end position="332"/>
    </location>
</feature>
<feature type="transmembrane region" description="Helical" evidence="1">
    <location>
        <begin position="286"/>
        <end position="308"/>
    </location>
</feature>
<dbReference type="eggNOG" id="ENOG502ZAY5">
    <property type="taxonomic scope" value="Bacteria"/>
</dbReference>
<evidence type="ECO:0000259" key="2">
    <source>
        <dbReference type="Pfam" id="PF19053"/>
    </source>
</evidence>
<feature type="transmembrane region" description="Helical" evidence="1">
    <location>
        <begin position="233"/>
        <end position="254"/>
    </location>
</feature>
<name>C0BRW5_BIFPS</name>
<proteinExistence type="predicted"/>